<dbReference type="InterPro" id="IPR016032">
    <property type="entry name" value="Sig_transdc_resp-reg_C-effctor"/>
</dbReference>
<dbReference type="PRINTS" id="PR00038">
    <property type="entry name" value="HTHLUXR"/>
</dbReference>
<dbReference type="Pfam" id="PF25873">
    <property type="entry name" value="WHD_MalT"/>
    <property type="match status" value="1"/>
</dbReference>
<evidence type="ECO:0000256" key="1">
    <source>
        <dbReference type="ARBA" id="ARBA00023015"/>
    </source>
</evidence>
<keyword evidence="3" id="KW-0804">Transcription</keyword>
<organism evidence="5 6">
    <name type="scientific">Pelolinea submarina</name>
    <dbReference type="NCBI Taxonomy" id="913107"/>
    <lineage>
        <taxon>Bacteria</taxon>
        <taxon>Bacillati</taxon>
        <taxon>Chloroflexota</taxon>
        <taxon>Anaerolineae</taxon>
        <taxon>Anaerolineales</taxon>
        <taxon>Anaerolineaceae</taxon>
        <taxon>Pelolinea</taxon>
    </lineage>
</organism>
<dbReference type="GO" id="GO:0006355">
    <property type="term" value="P:regulation of DNA-templated transcription"/>
    <property type="evidence" value="ECO:0007669"/>
    <property type="project" value="InterPro"/>
</dbReference>
<dbReference type="PROSITE" id="PS50043">
    <property type="entry name" value="HTH_LUXR_2"/>
    <property type="match status" value="1"/>
</dbReference>
<evidence type="ECO:0000259" key="4">
    <source>
        <dbReference type="PROSITE" id="PS50043"/>
    </source>
</evidence>
<dbReference type="InterPro" id="IPR041617">
    <property type="entry name" value="TPR_MalT"/>
</dbReference>
<gene>
    <name evidence="5" type="ORF">DFR64_2528</name>
</gene>
<protein>
    <submittedName>
        <fullName evidence="5">LuxR family maltose regulon positive regulatory protein</fullName>
    </submittedName>
</protein>
<dbReference type="SUPFAM" id="SSF46894">
    <property type="entry name" value="C-terminal effector domain of the bipartite response regulators"/>
    <property type="match status" value="1"/>
</dbReference>
<proteinExistence type="predicted"/>
<name>A0A347ZQI7_9CHLR</name>
<feature type="domain" description="HTH luxR-type" evidence="4">
    <location>
        <begin position="814"/>
        <end position="879"/>
    </location>
</feature>
<dbReference type="SMART" id="SM00421">
    <property type="entry name" value="HTH_LUXR"/>
    <property type="match status" value="1"/>
</dbReference>
<dbReference type="EMBL" id="QUMS01000004">
    <property type="protein sequence ID" value="REG06100.1"/>
    <property type="molecule type" value="Genomic_DNA"/>
</dbReference>
<dbReference type="RefSeq" id="WP_198418391.1">
    <property type="nucleotide sequence ID" value="NZ_AP018437.1"/>
</dbReference>
<dbReference type="InterPro" id="IPR019734">
    <property type="entry name" value="TPR_rpt"/>
</dbReference>
<dbReference type="PANTHER" id="PTHR44688">
    <property type="entry name" value="DNA-BINDING TRANSCRIPTIONAL ACTIVATOR DEVR_DOSR"/>
    <property type="match status" value="1"/>
</dbReference>
<dbReference type="AlphaFoldDB" id="A0A347ZQI7"/>
<dbReference type="CDD" id="cd06170">
    <property type="entry name" value="LuxR_C_like"/>
    <property type="match status" value="1"/>
</dbReference>
<reference evidence="5 6" key="1">
    <citation type="submission" date="2018-08" db="EMBL/GenBank/DDBJ databases">
        <title>Genomic Encyclopedia of Type Strains, Phase IV (KMG-IV): sequencing the most valuable type-strain genomes for metagenomic binning, comparative biology and taxonomic classification.</title>
        <authorList>
            <person name="Goeker M."/>
        </authorList>
    </citation>
    <scope>NUCLEOTIDE SEQUENCE [LARGE SCALE GENOMIC DNA]</scope>
    <source>
        <strain evidence="5 6">DSM 23923</strain>
    </source>
</reference>
<dbReference type="Pfam" id="PF00196">
    <property type="entry name" value="GerE"/>
    <property type="match status" value="1"/>
</dbReference>
<dbReference type="Gene3D" id="3.40.50.300">
    <property type="entry name" value="P-loop containing nucleotide triphosphate hydrolases"/>
    <property type="match status" value="1"/>
</dbReference>
<accession>A0A347ZQI7</accession>
<dbReference type="Pfam" id="PF17874">
    <property type="entry name" value="TPR_MalT"/>
    <property type="match status" value="1"/>
</dbReference>
<keyword evidence="6" id="KW-1185">Reference proteome</keyword>
<keyword evidence="1" id="KW-0805">Transcription regulation</keyword>
<dbReference type="PANTHER" id="PTHR44688:SF16">
    <property type="entry name" value="DNA-BINDING TRANSCRIPTIONAL ACTIVATOR DEVR_DOSR"/>
    <property type="match status" value="1"/>
</dbReference>
<evidence type="ECO:0000256" key="3">
    <source>
        <dbReference type="ARBA" id="ARBA00023163"/>
    </source>
</evidence>
<evidence type="ECO:0000313" key="5">
    <source>
        <dbReference type="EMBL" id="REG06100.1"/>
    </source>
</evidence>
<dbReference type="GO" id="GO:0003677">
    <property type="term" value="F:DNA binding"/>
    <property type="evidence" value="ECO:0007669"/>
    <property type="project" value="UniProtKB-KW"/>
</dbReference>
<dbReference type="Gene3D" id="1.25.40.10">
    <property type="entry name" value="Tetratricopeptide repeat domain"/>
    <property type="match status" value="1"/>
</dbReference>
<dbReference type="SUPFAM" id="SSF52540">
    <property type="entry name" value="P-loop containing nucleoside triphosphate hydrolases"/>
    <property type="match status" value="1"/>
</dbReference>
<sequence>MPLLATKLFIPQPRHRLVSRPRLIEQLNDGLAKGYKLTLISASAGFGKTTLVSEWVTGCDQKVAWLSLDEGDNNPARFLTYFVAALQTIDANFGARIFSILQTPQPPPIEPILTALVNEITILPDNFIFVLDDYHIIDSKQVDKILTFLVEHLPPRMHLVIATREDPHLPLARLRAKGQLTELRVADLRFTSAEAADFLNQVMGLNLIVEDITSLETRTEGWIAGLQLAALSLQGHQDTTDFIKSFTGSHRFVLDYLMEEVLQQQSESIQAFLLHTSILDRMCGQLCDAVLSDSSASGQETLEYLDHANLFIVPLDNERRWYRYHHLFRDLLRQRLTQSGLSGNEKEGIAVYHIRASQWYEEVGLVLEAFQHAAAADDVERAERLIEGDEIPRHFRSVVTTILDWLKSLPITTLNARPVLWWRYATFLMFDGQTTGVDEKLIAAENALQGAEEDDKTRNLIGQIAGTKAMLALTRYQVENLLIQSRRALDYLDPENLSSRASANLTLGFAYFLQGDRSAARQSYLESIRLCQECGNTFIAIMATNGLGNVFETENDLHQAAETYQNVLRLFGDQPLHTHAGQASIGLARIFYEWNDLDTAEQYGKQSLQQVLQYDAEIDRFVISEVFLARLKLAQGDIRGAAELLAQTEQSARQRNFIHRLPEIAEIQISILITQGQVAAAAKLAQQYELPLSQARVALAQGDPSAVLVTLESYRQKIEAKGWADKLLKVMILQAVSLHAIGEIDEAVKVLGEVLVMAEPGGFIRLFIDEGAPMAHLLLETASRGFMSEYIDKLLAAFEAERQRSGNKSDLPIAQSLVEPLSCREIEVLQLISRGLSNREIGERLFLAISTVKGHNQIIFNKLQVKSRTEAVARARELDLL</sequence>
<dbReference type="InterPro" id="IPR027417">
    <property type="entry name" value="P-loop_NTPase"/>
</dbReference>
<dbReference type="Gene3D" id="1.10.10.10">
    <property type="entry name" value="Winged helix-like DNA-binding domain superfamily/Winged helix DNA-binding domain"/>
    <property type="match status" value="1"/>
</dbReference>
<dbReference type="Proteomes" id="UP000256388">
    <property type="component" value="Unassembled WGS sequence"/>
</dbReference>
<comment type="caution">
    <text evidence="5">The sequence shown here is derived from an EMBL/GenBank/DDBJ whole genome shotgun (WGS) entry which is preliminary data.</text>
</comment>
<dbReference type="InterPro" id="IPR036388">
    <property type="entry name" value="WH-like_DNA-bd_sf"/>
</dbReference>
<keyword evidence="2" id="KW-0238">DNA-binding</keyword>
<evidence type="ECO:0000313" key="6">
    <source>
        <dbReference type="Proteomes" id="UP000256388"/>
    </source>
</evidence>
<dbReference type="SMART" id="SM00028">
    <property type="entry name" value="TPR"/>
    <property type="match status" value="3"/>
</dbReference>
<dbReference type="SUPFAM" id="SSF48452">
    <property type="entry name" value="TPR-like"/>
    <property type="match status" value="1"/>
</dbReference>
<dbReference type="InterPro" id="IPR000792">
    <property type="entry name" value="Tscrpt_reg_LuxR_C"/>
</dbReference>
<dbReference type="InterPro" id="IPR059106">
    <property type="entry name" value="WHD_MalT"/>
</dbReference>
<dbReference type="InterPro" id="IPR011990">
    <property type="entry name" value="TPR-like_helical_dom_sf"/>
</dbReference>
<evidence type="ECO:0000256" key="2">
    <source>
        <dbReference type="ARBA" id="ARBA00023125"/>
    </source>
</evidence>